<dbReference type="HOGENOM" id="CLU_013748_3_1_11"/>
<sequence>MYRSAGAGKPSSARRRSTRTALTYDARVSAASEQQQTVAGAVGRTLAAAGVGTVFGVLGSGNLVVTNALVTGGARFLAARHEGGAICMADGWARVSGEVGVCSVHQGPGLTNAITGLAEAAKSHTPLLVLAADTPAADVHSNFRIDQAGLVESVGAAAERVESAASACADALRALGRAARERRPVVLMLPLDVQAAPAPPISGEFRVQETQDSPLIGDAPELAAVVELLRGAARPVIVAGRGAVLSDAGPALERLGARCGALLATSAPANGLFAGNPWALGIAGGFSSPLAQELLPQADLVLAFGATLNHWTTRHGTLFGSAPVVQVDVEPAALGVHGPRAAAVAGDAAAVAEALAAALPAAAPTQEPRAAVGWRMQAIGEQIAARGWAQEPLAAAEAGEPSGAAPPVASGAGEPSRAADASGTGFVDPRTLTLALDAILPDDRTVAVDSGHFLGWPAMYLRVPDARAWVFPNGFQGVGLGLGCAIGAAVARPDRVTVAALGDGGCFMALPELETAARLRLRLLVLVYDDAAYGAEVHHFAPAGHDLTGVRFPDADLAALGRAAGAQGVTVRSVEDLGAVTAWLAGDGPPSPLVVDAKVDPTICAAWLEDAFRAG</sequence>
<dbReference type="PANTHER" id="PTHR18968:SF13">
    <property type="entry name" value="ACETOLACTATE SYNTHASE CATALYTIC SUBUNIT, MITOCHONDRIAL"/>
    <property type="match status" value="1"/>
</dbReference>
<evidence type="ECO:0000256" key="1">
    <source>
        <dbReference type="ARBA" id="ARBA00007812"/>
    </source>
</evidence>
<evidence type="ECO:0000259" key="5">
    <source>
        <dbReference type="Pfam" id="PF00205"/>
    </source>
</evidence>
<gene>
    <name evidence="8" type="ordered locus">Cwoe_4926</name>
</gene>
<dbReference type="GO" id="GO:0009097">
    <property type="term" value="P:isoleucine biosynthetic process"/>
    <property type="evidence" value="ECO:0007669"/>
    <property type="project" value="TreeGrafter"/>
</dbReference>
<dbReference type="GO" id="GO:0005948">
    <property type="term" value="C:acetolactate synthase complex"/>
    <property type="evidence" value="ECO:0007669"/>
    <property type="project" value="TreeGrafter"/>
</dbReference>
<dbReference type="InterPro" id="IPR045229">
    <property type="entry name" value="TPP_enz"/>
</dbReference>
<dbReference type="CDD" id="cd00568">
    <property type="entry name" value="TPP_enzymes"/>
    <property type="match status" value="1"/>
</dbReference>
<keyword evidence="2 3" id="KW-0786">Thiamine pyrophosphate</keyword>
<evidence type="ECO:0000256" key="3">
    <source>
        <dbReference type="RuleBase" id="RU362132"/>
    </source>
</evidence>
<reference evidence="8 9" key="1">
    <citation type="journal article" date="2010" name="Stand. Genomic Sci.">
        <title>Complete genome sequence of Conexibacter woesei type strain (ID131577).</title>
        <authorList>
            <person name="Pukall R."/>
            <person name="Lapidus A."/>
            <person name="Glavina Del Rio T."/>
            <person name="Copeland A."/>
            <person name="Tice H."/>
            <person name="Cheng J.-F."/>
            <person name="Lucas S."/>
            <person name="Chen F."/>
            <person name="Nolan M."/>
            <person name="Bruce D."/>
            <person name="Goodwin L."/>
            <person name="Pitluck S."/>
            <person name="Mavromatis K."/>
            <person name="Ivanova N."/>
            <person name="Ovchinnikova G."/>
            <person name="Pati A."/>
            <person name="Chen A."/>
            <person name="Palaniappan K."/>
            <person name="Land M."/>
            <person name="Hauser L."/>
            <person name="Chang Y.-J."/>
            <person name="Jeffries C.D."/>
            <person name="Chain P."/>
            <person name="Meincke L."/>
            <person name="Sims D."/>
            <person name="Brettin T."/>
            <person name="Detter J.C."/>
            <person name="Rohde M."/>
            <person name="Goeker M."/>
            <person name="Bristow J."/>
            <person name="Eisen J.A."/>
            <person name="Markowitz V."/>
            <person name="Kyrpides N.C."/>
            <person name="Klenk H.-P."/>
            <person name="Hugenholtz P."/>
        </authorList>
    </citation>
    <scope>NUCLEOTIDE SEQUENCE [LARGE SCALE GENOMIC DNA]</scope>
    <source>
        <strain evidence="9">DSM 14684 / CIP 108061 / JCM 11494 / NBRC 100937 / ID131577</strain>
    </source>
</reference>
<dbReference type="EMBL" id="CP001854">
    <property type="protein sequence ID" value="ADB53338.1"/>
    <property type="molecule type" value="Genomic_DNA"/>
</dbReference>
<dbReference type="Gene3D" id="3.40.50.970">
    <property type="match status" value="2"/>
</dbReference>
<dbReference type="eggNOG" id="COG0028">
    <property type="taxonomic scope" value="Bacteria"/>
</dbReference>
<name>D3FC43_CONWI</name>
<dbReference type="GO" id="GO:0003984">
    <property type="term" value="F:acetolactate synthase activity"/>
    <property type="evidence" value="ECO:0007669"/>
    <property type="project" value="TreeGrafter"/>
</dbReference>
<dbReference type="InterPro" id="IPR012001">
    <property type="entry name" value="Thiamin_PyroP_enz_TPP-bd_dom"/>
</dbReference>
<dbReference type="InterPro" id="IPR029061">
    <property type="entry name" value="THDP-binding"/>
</dbReference>
<comment type="similarity">
    <text evidence="1 3">Belongs to the TPP enzyme family.</text>
</comment>
<feature type="domain" description="Thiamine pyrophosphate enzyme N-terminal TPP-binding" evidence="7">
    <location>
        <begin position="37"/>
        <end position="142"/>
    </location>
</feature>
<keyword evidence="9" id="KW-1185">Reference proteome</keyword>
<dbReference type="InterPro" id="IPR011766">
    <property type="entry name" value="TPP_enzyme_TPP-bd"/>
</dbReference>
<dbReference type="KEGG" id="cwo:Cwoe_4926"/>
<dbReference type="SUPFAM" id="SSF52518">
    <property type="entry name" value="Thiamin diphosphate-binding fold (THDP-binding)"/>
    <property type="match status" value="2"/>
</dbReference>
<dbReference type="Pfam" id="PF02776">
    <property type="entry name" value="TPP_enzyme_N"/>
    <property type="match status" value="1"/>
</dbReference>
<feature type="compositionally biased region" description="Low complexity" evidence="4">
    <location>
        <begin position="394"/>
        <end position="416"/>
    </location>
</feature>
<dbReference type="InterPro" id="IPR029035">
    <property type="entry name" value="DHS-like_NAD/FAD-binding_dom"/>
</dbReference>
<dbReference type="CDD" id="cd07035">
    <property type="entry name" value="TPP_PYR_POX_like"/>
    <property type="match status" value="1"/>
</dbReference>
<feature type="domain" description="Thiamine pyrophosphate enzyme central" evidence="5">
    <location>
        <begin position="223"/>
        <end position="355"/>
    </location>
</feature>
<dbReference type="GO" id="GO:0000287">
    <property type="term" value="F:magnesium ion binding"/>
    <property type="evidence" value="ECO:0007669"/>
    <property type="project" value="InterPro"/>
</dbReference>
<evidence type="ECO:0000256" key="4">
    <source>
        <dbReference type="SAM" id="MobiDB-lite"/>
    </source>
</evidence>
<feature type="region of interest" description="Disordered" evidence="4">
    <location>
        <begin position="394"/>
        <end position="424"/>
    </location>
</feature>
<evidence type="ECO:0000313" key="8">
    <source>
        <dbReference type="EMBL" id="ADB53338.1"/>
    </source>
</evidence>
<accession>D3FC43</accession>
<dbReference type="SUPFAM" id="SSF52467">
    <property type="entry name" value="DHS-like NAD/FAD-binding domain"/>
    <property type="match status" value="1"/>
</dbReference>
<dbReference type="InterPro" id="IPR012000">
    <property type="entry name" value="Thiamin_PyroP_enz_cen_dom"/>
</dbReference>
<organism evidence="8 9">
    <name type="scientific">Conexibacter woesei (strain DSM 14684 / CCUG 47730 / CIP 108061 / JCM 11494 / NBRC 100937 / ID131577)</name>
    <dbReference type="NCBI Taxonomy" id="469383"/>
    <lineage>
        <taxon>Bacteria</taxon>
        <taxon>Bacillati</taxon>
        <taxon>Actinomycetota</taxon>
        <taxon>Thermoleophilia</taxon>
        <taxon>Solirubrobacterales</taxon>
        <taxon>Conexibacteraceae</taxon>
        <taxon>Conexibacter</taxon>
    </lineage>
</organism>
<protein>
    <submittedName>
        <fullName evidence="8">Thiamine pyrophosphate protein TPP binding domain protein</fullName>
    </submittedName>
</protein>
<evidence type="ECO:0000259" key="6">
    <source>
        <dbReference type="Pfam" id="PF02775"/>
    </source>
</evidence>
<evidence type="ECO:0000259" key="7">
    <source>
        <dbReference type="Pfam" id="PF02776"/>
    </source>
</evidence>
<dbReference type="RefSeq" id="WP_012936389.1">
    <property type="nucleotide sequence ID" value="NC_013739.1"/>
</dbReference>
<dbReference type="Proteomes" id="UP000008229">
    <property type="component" value="Chromosome"/>
</dbReference>
<dbReference type="GO" id="GO:0030976">
    <property type="term" value="F:thiamine pyrophosphate binding"/>
    <property type="evidence" value="ECO:0007669"/>
    <property type="project" value="InterPro"/>
</dbReference>
<dbReference type="GO" id="GO:0050660">
    <property type="term" value="F:flavin adenine dinucleotide binding"/>
    <property type="evidence" value="ECO:0007669"/>
    <property type="project" value="TreeGrafter"/>
</dbReference>
<proteinExistence type="inferred from homology"/>
<reference evidence="9" key="2">
    <citation type="submission" date="2010-01" db="EMBL/GenBank/DDBJ databases">
        <title>The complete genome of Conexibacter woesei DSM 14684.</title>
        <authorList>
            <consortium name="US DOE Joint Genome Institute (JGI-PGF)"/>
            <person name="Lucas S."/>
            <person name="Copeland A."/>
            <person name="Lapidus A."/>
            <person name="Glavina del Rio T."/>
            <person name="Dalin E."/>
            <person name="Tice H."/>
            <person name="Bruce D."/>
            <person name="Goodwin L."/>
            <person name="Pitluck S."/>
            <person name="Kyrpides N."/>
            <person name="Mavromatis K."/>
            <person name="Ivanova N."/>
            <person name="Mikhailova N."/>
            <person name="Chertkov O."/>
            <person name="Brettin T."/>
            <person name="Detter J.C."/>
            <person name="Han C."/>
            <person name="Larimer F."/>
            <person name="Land M."/>
            <person name="Hauser L."/>
            <person name="Markowitz V."/>
            <person name="Cheng J.-F."/>
            <person name="Hugenholtz P."/>
            <person name="Woyke T."/>
            <person name="Wu D."/>
            <person name="Pukall R."/>
            <person name="Steenblock K."/>
            <person name="Schneider S."/>
            <person name="Klenk H.-P."/>
            <person name="Eisen J.A."/>
        </authorList>
    </citation>
    <scope>NUCLEOTIDE SEQUENCE [LARGE SCALE GENOMIC DNA]</scope>
    <source>
        <strain evidence="9">DSM 14684 / CIP 108061 / JCM 11494 / NBRC 100937 / ID131577</strain>
    </source>
</reference>
<feature type="domain" description="Thiamine pyrophosphate enzyme TPP-binding" evidence="6">
    <location>
        <begin position="449"/>
        <end position="585"/>
    </location>
</feature>
<evidence type="ECO:0000256" key="2">
    <source>
        <dbReference type="ARBA" id="ARBA00023052"/>
    </source>
</evidence>
<dbReference type="GO" id="GO:0009099">
    <property type="term" value="P:L-valine biosynthetic process"/>
    <property type="evidence" value="ECO:0007669"/>
    <property type="project" value="TreeGrafter"/>
</dbReference>
<dbReference type="OrthoDB" id="3203527at2"/>
<dbReference type="AlphaFoldDB" id="D3FC43"/>
<dbReference type="Pfam" id="PF02775">
    <property type="entry name" value="TPP_enzyme_C"/>
    <property type="match status" value="1"/>
</dbReference>
<evidence type="ECO:0000313" key="9">
    <source>
        <dbReference type="Proteomes" id="UP000008229"/>
    </source>
</evidence>
<dbReference type="Pfam" id="PF00205">
    <property type="entry name" value="TPP_enzyme_M"/>
    <property type="match status" value="1"/>
</dbReference>
<dbReference type="STRING" id="469383.Cwoe_4926"/>
<dbReference type="PANTHER" id="PTHR18968">
    <property type="entry name" value="THIAMINE PYROPHOSPHATE ENZYMES"/>
    <property type="match status" value="1"/>
</dbReference>
<dbReference type="Gene3D" id="3.40.50.1220">
    <property type="entry name" value="TPP-binding domain"/>
    <property type="match status" value="1"/>
</dbReference>